<gene>
    <name evidence="1" type="ORF">EVAR_58172_1</name>
</gene>
<accession>A0A4C1X0N4</accession>
<dbReference type="EMBL" id="BGZK01000699">
    <property type="protein sequence ID" value="GBP56723.1"/>
    <property type="molecule type" value="Genomic_DNA"/>
</dbReference>
<reference evidence="1 2" key="1">
    <citation type="journal article" date="2019" name="Commun. Biol.">
        <title>The bagworm genome reveals a unique fibroin gene that provides high tensile strength.</title>
        <authorList>
            <person name="Kono N."/>
            <person name="Nakamura H."/>
            <person name="Ohtoshi R."/>
            <person name="Tomita M."/>
            <person name="Numata K."/>
            <person name="Arakawa K."/>
        </authorList>
    </citation>
    <scope>NUCLEOTIDE SEQUENCE [LARGE SCALE GENOMIC DNA]</scope>
</reference>
<evidence type="ECO:0000313" key="1">
    <source>
        <dbReference type="EMBL" id="GBP56723.1"/>
    </source>
</evidence>
<organism evidence="1 2">
    <name type="scientific">Eumeta variegata</name>
    <name type="common">Bagworm moth</name>
    <name type="synonym">Eumeta japonica</name>
    <dbReference type="NCBI Taxonomy" id="151549"/>
    <lineage>
        <taxon>Eukaryota</taxon>
        <taxon>Metazoa</taxon>
        <taxon>Ecdysozoa</taxon>
        <taxon>Arthropoda</taxon>
        <taxon>Hexapoda</taxon>
        <taxon>Insecta</taxon>
        <taxon>Pterygota</taxon>
        <taxon>Neoptera</taxon>
        <taxon>Endopterygota</taxon>
        <taxon>Lepidoptera</taxon>
        <taxon>Glossata</taxon>
        <taxon>Ditrysia</taxon>
        <taxon>Tineoidea</taxon>
        <taxon>Psychidae</taxon>
        <taxon>Oiketicinae</taxon>
        <taxon>Eumeta</taxon>
    </lineage>
</organism>
<evidence type="ECO:0000313" key="2">
    <source>
        <dbReference type="Proteomes" id="UP000299102"/>
    </source>
</evidence>
<keyword evidence="2" id="KW-1185">Reference proteome</keyword>
<protein>
    <submittedName>
        <fullName evidence="1">Uncharacterized protein</fullName>
    </submittedName>
</protein>
<dbReference type="AlphaFoldDB" id="A0A4C1X0N4"/>
<proteinExistence type="predicted"/>
<comment type="caution">
    <text evidence="1">The sequence shown here is derived from an EMBL/GenBank/DDBJ whole genome shotgun (WGS) entry which is preliminary data.</text>
</comment>
<dbReference type="Proteomes" id="UP000299102">
    <property type="component" value="Unassembled WGS sequence"/>
</dbReference>
<name>A0A4C1X0N4_EUMVA</name>
<sequence>MHPLLKINVLLRESNGCKREVRSPRARVRPDVNKVSYRPLGAAKLPPSLPHKGNNTALFTLKNDLALIWRRSVAFRRHEGSDVTRFATPAYCIID</sequence>